<protein>
    <recommendedName>
        <fullName evidence="1">CopG-like ribbon-helix-helix domain-containing protein</fullName>
    </recommendedName>
</protein>
<dbReference type="SUPFAM" id="SSF47598">
    <property type="entry name" value="Ribbon-helix-helix"/>
    <property type="match status" value="1"/>
</dbReference>
<keyword evidence="3" id="KW-1185">Reference proteome</keyword>
<proteinExistence type="predicted"/>
<dbReference type="Pfam" id="PF07878">
    <property type="entry name" value="RHH_5"/>
    <property type="match status" value="1"/>
</dbReference>
<sequence length="82" mass="8590">MRLTVTVPDDVADQARQLATESERSVSSVVAEAIAGHVATERRRRAFGAIDALVGSAAPDPNGAAQFDAELDALRAGSDREL</sequence>
<reference evidence="2 3" key="1">
    <citation type="submission" date="2016-11" db="EMBL/GenBank/DDBJ databases">
        <title>Study of marine rhodopsin-containing bacteria.</title>
        <authorList>
            <person name="Yoshizawa S."/>
            <person name="Kumagai Y."/>
            <person name="Kogure K."/>
        </authorList>
    </citation>
    <scope>NUCLEOTIDE SEQUENCE [LARGE SCALE GENOMIC DNA]</scope>
    <source>
        <strain evidence="2 3">SG-29</strain>
    </source>
</reference>
<dbReference type="RefSeq" id="WP_094551625.1">
    <property type="nucleotide sequence ID" value="NZ_MQWB01000010.1"/>
</dbReference>
<organism evidence="2 3">
    <name type="scientific">Rubricoccus marinus</name>
    <dbReference type="NCBI Taxonomy" id="716817"/>
    <lineage>
        <taxon>Bacteria</taxon>
        <taxon>Pseudomonadati</taxon>
        <taxon>Rhodothermota</taxon>
        <taxon>Rhodothermia</taxon>
        <taxon>Rhodothermales</taxon>
        <taxon>Rubricoccaceae</taxon>
        <taxon>Rubricoccus</taxon>
    </lineage>
</organism>
<dbReference type="InterPro" id="IPR010985">
    <property type="entry name" value="Ribbon_hlx_hlx"/>
</dbReference>
<dbReference type="GO" id="GO:0006355">
    <property type="term" value="P:regulation of DNA-templated transcription"/>
    <property type="evidence" value="ECO:0007669"/>
    <property type="project" value="InterPro"/>
</dbReference>
<dbReference type="InterPro" id="IPR012869">
    <property type="entry name" value="RHH_5"/>
</dbReference>
<name>A0A259TV19_9BACT</name>
<evidence type="ECO:0000259" key="1">
    <source>
        <dbReference type="Pfam" id="PF07878"/>
    </source>
</evidence>
<accession>A0A259TV19</accession>
<dbReference type="AlphaFoldDB" id="A0A259TV19"/>
<dbReference type="EMBL" id="MQWB01000010">
    <property type="protein sequence ID" value="OZC01467.1"/>
    <property type="molecule type" value="Genomic_DNA"/>
</dbReference>
<evidence type="ECO:0000313" key="3">
    <source>
        <dbReference type="Proteomes" id="UP000216446"/>
    </source>
</evidence>
<feature type="domain" description="CopG-like ribbon-helix-helix" evidence="1">
    <location>
        <begin position="2"/>
        <end position="31"/>
    </location>
</feature>
<comment type="caution">
    <text evidence="2">The sequence shown here is derived from an EMBL/GenBank/DDBJ whole genome shotgun (WGS) entry which is preliminary data.</text>
</comment>
<dbReference type="InParanoid" id="A0A259TV19"/>
<dbReference type="Proteomes" id="UP000216446">
    <property type="component" value="Unassembled WGS sequence"/>
</dbReference>
<evidence type="ECO:0000313" key="2">
    <source>
        <dbReference type="EMBL" id="OZC01467.1"/>
    </source>
</evidence>
<gene>
    <name evidence="2" type="ORF">BSZ36_17475</name>
</gene>